<reference evidence="3" key="1">
    <citation type="submission" date="2021-01" db="EMBL/GenBank/DDBJ databases">
        <title>Whole genome shotgun sequence of Actinoplanes ferrugineus NBRC 15555.</title>
        <authorList>
            <person name="Komaki H."/>
            <person name="Tamura T."/>
        </authorList>
    </citation>
    <scope>NUCLEOTIDE SEQUENCE</scope>
    <source>
        <strain evidence="3">NBRC 15555</strain>
    </source>
</reference>
<comment type="caution">
    <text evidence="3">The sequence shown here is derived from an EMBL/GenBank/DDBJ whole genome shotgun (WGS) entry which is preliminary data.</text>
</comment>
<feature type="region of interest" description="Disordered" evidence="1">
    <location>
        <begin position="204"/>
        <end position="223"/>
    </location>
</feature>
<dbReference type="Pfam" id="PF18029">
    <property type="entry name" value="Glyoxalase_6"/>
    <property type="match status" value="2"/>
</dbReference>
<keyword evidence="4" id="KW-1185">Reference proteome</keyword>
<evidence type="ECO:0000313" key="4">
    <source>
        <dbReference type="Proteomes" id="UP000598174"/>
    </source>
</evidence>
<dbReference type="AlphaFoldDB" id="A0A919J0R4"/>
<dbReference type="PANTHER" id="PTHR35908:SF1">
    <property type="entry name" value="CONSERVED PROTEIN"/>
    <property type="match status" value="1"/>
</dbReference>
<dbReference type="CDD" id="cd06587">
    <property type="entry name" value="VOC"/>
    <property type="match status" value="1"/>
</dbReference>
<evidence type="ECO:0000256" key="1">
    <source>
        <dbReference type="SAM" id="MobiDB-lite"/>
    </source>
</evidence>
<dbReference type="PANTHER" id="PTHR35908">
    <property type="entry name" value="HYPOTHETICAL FUSION PROTEIN"/>
    <property type="match status" value="1"/>
</dbReference>
<dbReference type="InterPro" id="IPR041581">
    <property type="entry name" value="Glyoxalase_6"/>
</dbReference>
<dbReference type="InterPro" id="IPR029068">
    <property type="entry name" value="Glyas_Bleomycin-R_OHBP_Dase"/>
</dbReference>
<gene>
    <name evidence="3" type="ORF">Afe05nite_26530</name>
</gene>
<dbReference type="Gene3D" id="3.10.180.10">
    <property type="entry name" value="2,3-Dihydroxybiphenyl 1,2-Dioxygenase, domain 1"/>
    <property type="match status" value="2"/>
</dbReference>
<evidence type="ECO:0000313" key="3">
    <source>
        <dbReference type="EMBL" id="GIE10813.1"/>
    </source>
</evidence>
<dbReference type="Proteomes" id="UP000598174">
    <property type="component" value="Unassembled WGS sequence"/>
</dbReference>
<protein>
    <recommendedName>
        <fullName evidence="2">VOC domain-containing protein</fullName>
    </recommendedName>
</protein>
<accession>A0A919J0R4</accession>
<dbReference type="PROSITE" id="PS51819">
    <property type="entry name" value="VOC"/>
    <property type="match status" value="1"/>
</dbReference>
<name>A0A919J0R4_9ACTN</name>
<dbReference type="EMBL" id="BOMM01000020">
    <property type="protein sequence ID" value="GIE10813.1"/>
    <property type="molecule type" value="Genomic_DNA"/>
</dbReference>
<dbReference type="InterPro" id="IPR037523">
    <property type="entry name" value="VOC_core"/>
</dbReference>
<feature type="domain" description="VOC" evidence="2">
    <location>
        <begin position="119"/>
        <end position="231"/>
    </location>
</feature>
<organism evidence="3 4">
    <name type="scientific">Paractinoplanes ferrugineus</name>
    <dbReference type="NCBI Taxonomy" id="113564"/>
    <lineage>
        <taxon>Bacteria</taxon>
        <taxon>Bacillati</taxon>
        <taxon>Actinomycetota</taxon>
        <taxon>Actinomycetes</taxon>
        <taxon>Micromonosporales</taxon>
        <taxon>Micromonosporaceae</taxon>
        <taxon>Paractinoplanes</taxon>
    </lineage>
</organism>
<evidence type="ECO:0000259" key="2">
    <source>
        <dbReference type="PROSITE" id="PS51819"/>
    </source>
</evidence>
<proteinExistence type="predicted"/>
<feature type="compositionally biased region" description="Basic and acidic residues" evidence="1">
    <location>
        <begin position="204"/>
        <end position="213"/>
    </location>
</feature>
<sequence length="233" mass="25225">MTELFALCIDAQEPHRLAEFWAALLGRQRDGDTLRPAGEPGFRIRFRPAPEPKRGPNQMHFDLTSTSLSDQQNTVAQALALGGRHIDVGQLPDEDHVVLADPEGNEFCVIEPGNGFLAGCGFEGCLAGDGSAAAGYFWAEALGWPLVWDENEETAIQSPRGGTKISWGGQPPAPGTGRGRLHFDLVSDDEQADADRLIAIGAKRADRNQHPGEPHIALTDPDGNEFCVRPRQL</sequence>
<dbReference type="RefSeq" id="WP_203817372.1">
    <property type="nucleotide sequence ID" value="NZ_BAAABP010000039.1"/>
</dbReference>
<feature type="region of interest" description="Disordered" evidence="1">
    <location>
        <begin position="157"/>
        <end position="176"/>
    </location>
</feature>
<dbReference type="SUPFAM" id="SSF54593">
    <property type="entry name" value="Glyoxalase/Bleomycin resistance protein/Dihydroxybiphenyl dioxygenase"/>
    <property type="match status" value="2"/>
</dbReference>